<organism evidence="2 3">
    <name type="scientific">Arctia plantaginis</name>
    <name type="common">Wood tiger moth</name>
    <name type="synonym">Phalaena plantaginis</name>
    <dbReference type="NCBI Taxonomy" id="874455"/>
    <lineage>
        <taxon>Eukaryota</taxon>
        <taxon>Metazoa</taxon>
        <taxon>Ecdysozoa</taxon>
        <taxon>Arthropoda</taxon>
        <taxon>Hexapoda</taxon>
        <taxon>Insecta</taxon>
        <taxon>Pterygota</taxon>
        <taxon>Neoptera</taxon>
        <taxon>Endopterygota</taxon>
        <taxon>Lepidoptera</taxon>
        <taxon>Glossata</taxon>
        <taxon>Ditrysia</taxon>
        <taxon>Noctuoidea</taxon>
        <taxon>Erebidae</taxon>
        <taxon>Arctiinae</taxon>
        <taxon>Arctia</taxon>
    </lineage>
</organism>
<dbReference type="InterPro" id="IPR012337">
    <property type="entry name" value="RNaseH-like_sf"/>
</dbReference>
<proteinExistence type="predicted"/>
<comment type="caution">
    <text evidence="2">The sequence shown here is derived from an EMBL/GenBank/DDBJ whole genome shotgun (WGS) entry which is preliminary data.</text>
</comment>
<dbReference type="InterPro" id="IPR008906">
    <property type="entry name" value="HATC_C_dom"/>
</dbReference>
<protein>
    <recommendedName>
        <fullName evidence="1">HAT C-terminal dimerisation domain-containing protein</fullName>
    </recommendedName>
</protein>
<accession>A0A8S0ZEM3</accession>
<dbReference type="Proteomes" id="UP000494256">
    <property type="component" value="Unassembled WGS sequence"/>
</dbReference>
<gene>
    <name evidence="2" type="ORF">APLA_LOCUS4115</name>
</gene>
<dbReference type="Pfam" id="PF05699">
    <property type="entry name" value="Dimer_Tnp_hAT"/>
    <property type="match status" value="1"/>
</dbReference>
<feature type="domain" description="HAT C-terminal dimerisation" evidence="1">
    <location>
        <begin position="37"/>
        <end position="122"/>
    </location>
</feature>
<dbReference type="AlphaFoldDB" id="A0A8S0ZEM3"/>
<name>A0A8S0ZEM3_ARCPL</name>
<dbReference type="OrthoDB" id="97058at2759"/>
<dbReference type="PANTHER" id="PTHR47611">
    <property type="entry name" value="HAT DIMERISATION DOMAIN, C-TERMINAL"/>
    <property type="match status" value="1"/>
</dbReference>
<dbReference type="EMBL" id="CADEBD010000286">
    <property type="protein sequence ID" value="CAB3229503.1"/>
    <property type="molecule type" value="Genomic_DNA"/>
</dbReference>
<sequence length="127" mass="14901">MPSSSDKVDKIDDILFKNFDIEVQKYIKSATTSAVIEVDKYLQEPLLLRKDANGVNTDPLLWWFQRKHIYPRLYQFEKTRLSVMATSVPCERIFSHAGQIIYEKRENLKASKVSKVVFFNYNFNDTS</sequence>
<reference evidence="2 3" key="1">
    <citation type="submission" date="2020-04" db="EMBL/GenBank/DDBJ databases">
        <authorList>
            <person name="Wallbank WR R."/>
            <person name="Pardo Diaz C."/>
            <person name="Kozak K."/>
            <person name="Martin S."/>
            <person name="Jiggins C."/>
            <person name="Moest M."/>
            <person name="Warren A I."/>
            <person name="Byers J.R.P. K."/>
            <person name="Montejo-Kovacevich G."/>
            <person name="Yen C E."/>
        </authorList>
    </citation>
    <scope>NUCLEOTIDE SEQUENCE [LARGE SCALE GENOMIC DNA]</scope>
</reference>
<dbReference type="SUPFAM" id="SSF53098">
    <property type="entry name" value="Ribonuclease H-like"/>
    <property type="match status" value="1"/>
</dbReference>
<dbReference type="GO" id="GO:0046983">
    <property type="term" value="F:protein dimerization activity"/>
    <property type="evidence" value="ECO:0007669"/>
    <property type="project" value="InterPro"/>
</dbReference>
<evidence type="ECO:0000313" key="2">
    <source>
        <dbReference type="EMBL" id="CAB3229503.1"/>
    </source>
</evidence>
<evidence type="ECO:0000313" key="3">
    <source>
        <dbReference type="Proteomes" id="UP000494256"/>
    </source>
</evidence>
<dbReference type="PANTHER" id="PTHR47611:SF3">
    <property type="entry name" value="HAT C-TERMINAL DIMERISATION DOMAIN-CONTAINING PROTEIN"/>
    <property type="match status" value="1"/>
</dbReference>
<evidence type="ECO:0000259" key="1">
    <source>
        <dbReference type="Pfam" id="PF05699"/>
    </source>
</evidence>